<organism evidence="2 3">
    <name type="scientific">Candidatus Fimimonas merdipullorum</name>
    <dbReference type="NCBI Taxonomy" id="2840822"/>
    <lineage>
        <taxon>Bacteria</taxon>
        <taxon>Pseudomonadati</taxon>
        <taxon>Myxococcota</taxon>
        <taxon>Myxococcia</taxon>
        <taxon>Myxococcales</taxon>
        <taxon>Cystobacterineae</taxon>
        <taxon>Myxococcaceae</taxon>
        <taxon>Myxococcaceae incertae sedis</taxon>
        <taxon>Candidatus Fimimonas</taxon>
    </lineage>
</organism>
<accession>A0A9D1SQM5</accession>
<evidence type="ECO:0000313" key="3">
    <source>
        <dbReference type="Proteomes" id="UP000886852"/>
    </source>
</evidence>
<dbReference type="PANTHER" id="PTHR35788:SF1">
    <property type="entry name" value="EXPORTED PROTEIN"/>
    <property type="match status" value="1"/>
</dbReference>
<comment type="caution">
    <text evidence="2">The sequence shown here is derived from an EMBL/GenBank/DDBJ whole genome shotgun (WGS) entry which is preliminary data.</text>
</comment>
<evidence type="ECO:0000313" key="2">
    <source>
        <dbReference type="EMBL" id="HIU91211.1"/>
    </source>
</evidence>
<gene>
    <name evidence="2" type="ORF">IAC72_04300</name>
</gene>
<dbReference type="InterPro" id="IPR052913">
    <property type="entry name" value="Glycopeptide_resist_protein"/>
</dbReference>
<sequence length="419" mass="46177">MKKLLIISLIFTLAVFAGVFVYRDAKAEVLPWNVHFTLRFDDVVCEYDLSKEMQPYVKNCDSRAFFRGAKGKTERVQSLLEMGLPFEAVAEYILPGFSALTEKFRFVNCAAKDAQVSFGKKGFTYVEGSDGREADFRALFFAAIKGCGTKQSYLLPTKTIKAVTVRQLQERTTLKGSFTTSFPNSSANRIHNVALAADSINGVTVRAGETFSFNGTVGRRTEERGYKNAKVISDGVYADGVGGGVCQVSTTLYNALLLSEVLPKACRHSLVPSYVMAGFDAMVSDGGADLTFTAENTLYIQATMDVVGKTLTVKVFGVPNRYKVVRKNTEQRQPFAIREIVDGEKYPQLVYTDQTLVVRGGSDGVTSRSYLCYYDGNTLVFTRQIRSDNYKKVDKIVARGAMPRPSQPSTDDSDSSLCA</sequence>
<feature type="region of interest" description="Disordered" evidence="1">
    <location>
        <begin position="399"/>
        <end position="419"/>
    </location>
</feature>
<reference evidence="2" key="1">
    <citation type="submission" date="2020-10" db="EMBL/GenBank/DDBJ databases">
        <authorList>
            <person name="Gilroy R."/>
        </authorList>
    </citation>
    <scope>NUCLEOTIDE SEQUENCE</scope>
    <source>
        <strain evidence="2">ChiHjej12B11-7776</strain>
    </source>
</reference>
<evidence type="ECO:0000256" key="1">
    <source>
        <dbReference type="SAM" id="MobiDB-lite"/>
    </source>
</evidence>
<reference evidence="2" key="2">
    <citation type="journal article" date="2021" name="PeerJ">
        <title>Extensive microbial diversity within the chicken gut microbiome revealed by metagenomics and culture.</title>
        <authorList>
            <person name="Gilroy R."/>
            <person name="Ravi A."/>
            <person name="Getino M."/>
            <person name="Pursley I."/>
            <person name="Horton D.L."/>
            <person name="Alikhan N.F."/>
            <person name="Baker D."/>
            <person name="Gharbi K."/>
            <person name="Hall N."/>
            <person name="Watson M."/>
            <person name="Adriaenssens E.M."/>
            <person name="Foster-Nyarko E."/>
            <person name="Jarju S."/>
            <person name="Secka A."/>
            <person name="Antonio M."/>
            <person name="Oren A."/>
            <person name="Chaudhuri R.R."/>
            <person name="La Ragione R."/>
            <person name="Hildebrand F."/>
            <person name="Pallen M.J."/>
        </authorList>
    </citation>
    <scope>NUCLEOTIDE SEQUENCE</scope>
    <source>
        <strain evidence="2">ChiHjej12B11-7776</strain>
    </source>
</reference>
<dbReference type="Pfam" id="PF04294">
    <property type="entry name" value="VanW"/>
    <property type="match status" value="1"/>
</dbReference>
<name>A0A9D1SQM5_9BACT</name>
<proteinExistence type="predicted"/>
<protein>
    <submittedName>
        <fullName evidence="2">VanW family protein</fullName>
    </submittedName>
</protein>
<dbReference type="InterPro" id="IPR007391">
    <property type="entry name" value="Vancomycin_resist_VanW"/>
</dbReference>
<dbReference type="AlphaFoldDB" id="A0A9D1SQM5"/>
<dbReference type="PANTHER" id="PTHR35788">
    <property type="entry name" value="EXPORTED PROTEIN-RELATED"/>
    <property type="match status" value="1"/>
</dbReference>
<dbReference type="Proteomes" id="UP000886852">
    <property type="component" value="Unassembled WGS sequence"/>
</dbReference>
<dbReference type="EMBL" id="DVOC01000071">
    <property type="protein sequence ID" value="HIU91211.1"/>
    <property type="molecule type" value="Genomic_DNA"/>
</dbReference>